<dbReference type="Proteomes" id="UP001521785">
    <property type="component" value="Unassembled WGS sequence"/>
</dbReference>
<gene>
    <name evidence="2" type="ORF">SLS60_000911</name>
</gene>
<evidence type="ECO:0000256" key="1">
    <source>
        <dbReference type="SAM" id="MobiDB-lite"/>
    </source>
</evidence>
<evidence type="ECO:0000313" key="2">
    <source>
        <dbReference type="EMBL" id="KAL1612682.1"/>
    </source>
</evidence>
<feature type="compositionally biased region" description="Acidic residues" evidence="1">
    <location>
        <begin position="63"/>
        <end position="72"/>
    </location>
</feature>
<proteinExistence type="predicted"/>
<comment type="caution">
    <text evidence="2">The sequence shown here is derived from an EMBL/GenBank/DDBJ whole genome shotgun (WGS) entry which is preliminary data.</text>
</comment>
<evidence type="ECO:0000313" key="3">
    <source>
        <dbReference type="Proteomes" id="UP001521785"/>
    </source>
</evidence>
<dbReference type="EMBL" id="JAKJXO020000001">
    <property type="protein sequence ID" value="KAL1612682.1"/>
    <property type="molecule type" value="Genomic_DNA"/>
</dbReference>
<keyword evidence="3" id="KW-1185">Reference proteome</keyword>
<protein>
    <submittedName>
        <fullName evidence="2">Uncharacterized protein</fullName>
    </submittedName>
</protein>
<sequence>MPWPATAGWFVHECIKASPHIHILDPDIIVIDDDVDIQVQDPITRRSIEGPGWCRRSAKRELDEPDDLDDEKDSPQSDGDYQEGSSVAVDTESTSESASMERYTEPVWNRLRKARSPTRGKSYLGSASEHRKNSHAAGNSTEPDKQFAKPPKIARPSPEQVNALKKAKEITALRRPPLLHVPVHVNKVNWGQSWAAPTQDFGPDSEWPYQGKIVFDPLKRSYNATRFVDYLKDSGLPQQYKDVLKKYLRNRNSMIEGTTVDM</sequence>
<accession>A0ABR3S7T0</accession>
<reference evidence="2 3" key="1">
    <citation type="submission" date="2024-02" db="EMBL/GenBank/DDBJ databases">
        <title>De novo assembly and annotation of 12 fungi associated with fruit tree decline syndrome in Ontario, Canada.</title>
        <authorList>
            <person name="Sulman M."/>
            <person name="Ellouze W."/>
            <person name="Ilyukhin E."/>
        </authorList>
    </citation>
    <scope>NUCLEOTIDE SEQUENCE [LARGE SCALE GENOMIC DNA]</scope>
    <source>
        <strain evidence="2 3">M42-189</strain>
    </source>
</reference>
<name>A0ABR3S7T0_9PLEO</name>
<feature type="region of interest" description="Disordered" evidence="1">
    <location>
        <begin position="56"/>
        <end position="162"/>
    </location>
</feature>
<organism evidence="2 3">
    <name type="scientific">Paraconiothyrium brasiliense</name>
    <dbReference type="NCBI Taxonomy" id="300254"/>
    <lineage>
        <taxon>Eukaryota</taxon>
        <taxon>Fungi</taxon>
        <taxon>Dikarya</taxon>
        <taxon>Ascomycota</taxon>
        <taxon>Pezizomycotina</taxon>
        <taxon>Dothideomycetes</taxon>
        <taxon>Pleosporomycetidae</taxon>
        <taxon>Pleosporales</taxon>
        <taxon>Massarineae</taxon>
        <taxon>Didymosphaeriaceae</taxon>
        <taxon>Paraconiothyrium</taxon>
    </lineage>
</organism>